<dbReference type="GO" id="GO:0007165">
    <property type="term" value="P:signal transduction"/>
    <property type="evidence" value="ECO:0007669"/>
    <property type="project" value="UniProtKB-KW"/>
</dbReference>
<feature type="transmembrane region" description="Helical" evidence="10">
    <location>
        <begin position="318"/>
        <end position="339"/>
    </location>
</feature>
<keyword evidence="8 11" id="KW-0675">Receptor</keyword>
<keyword evidence="4 10" id="KW-0812">Transmembrane</keyword>
<keyword evidence="9" id="KW-0807">Transducer</keyword>
<evidence type="ECO:0000256" key="10">
    <source>
        <dbReference type="SAM" id="Phobius"/>
    </source>
</evidence>
<dbReference type="GO" id="GO:0005886">
    <property type="term" value="C:plasma membrane"/>
    <property type="evidence" value="ECO:0007669"/>
    <property type="project" value="UniProtKB-SubCell"/>
</dbReference>
<dbReference type="PANTHER" id="PTHR21137">
    <property type="entry name" value="ODORANT RECEPTOR"/>
    <property type="match status" value="1"/>
</dbReference>
<gene>
    <name evidence="11" type="primary">OR32</name>
</gene>
<evidence type="ECO:0000256" key="8">
    <source>
        <dbReference type="ARBA" id="ARBA00023170"/>
    </source>
</evidence>
<feature type="transmembrane region" description="Helical" evidence="10">
    <location>
        <begin position="130"/>
        <end position="148"/>
    </location>
</feature>
<protein>
    <submittedName>
        <fullName evidence="11">Odorant receptor 32</fullName>
    </submittedName>
</protein>
<reference evidence="11" key="1">
    <citation type="submission" date="2019-11" db="EMBL/GenBank/DDBJ databases">
        <title>Host plant odors and their recognition by OBPs of Diaphorina citri Kuwayama (Hemiptera: Psyllidae).</title>
        <authorList>
            <person name="Zhengbing W."/>
            <person name="Xinnian Z."/>
        </authorList>
    </citation>
    <scope>NUCLEOTIDE SEQUENCE</scope>
</reference>
<feature type="transmembrane region" description="Helical" evidence="10">
    <location>
        <begin position="80"/>
        <end position="105"/>
    </location>
</feature>
<evidence type="ECO:0000256" key="4">
    <source>
        <dbReference type="ARBA" id="ARBA00022692"/>
    </source>
</evidence>
<evidence type="ECO:0000256" key="7">
    <source>
        <dbReference type="ARBA" id="ARBA00023136"/>
    </source>
</evidence>
<keyword evidence="5" id="KW-0552">Olfaction</keyword>
<feature type="transmembrane region" description="Helical" evidence="10">
    <location>
        <begin position="42"/>
        <end position="68"/>
    </location>
</feature>
<sequence length="495" mass="58451">MKSMNYPRKGKFIPFIILQYSGLLSLPDYYEYKWMNILHKHLYSAAIYASVALVSLPLVLESAIFYAIHDTTELLRRLFEAFGCFIFLTVSFVASFKVNIILTLYHDVREKILTKANPKIYEKYEKQANFYQRVTLTLCVSLLVSFIVETWSPMTTRNCEVYKNVYHLKPPYRKLPLTIRTPFLDSYPWPVYIFLYVSEMHLCFLCFASFYFVSGLQTTIALPLTGQYEMLCEFIRLIGREHRDVNGERVFYTDIANGNFLYRTETELFGKHRLQRMTQSNRREKYKIYEKYFVRGIIIRHQKLISCKQRYQDLMSSLFDNLMLVPVFAMVVIAFYQMFFLRDQLFTVEGVKILIEFLIMVVVESQFVEVSEKMDDCHQAIVTTISESNWYLCAPEVRRDLCLVIRRCQQPNHLTFLSGLLVMNHSLIVYWLRFSFSFINFMKVTEVQAVILSKDSQALLPSPTSRLHVRRIDQLSHRGRRKGFGFPDEVSSYFS</sequence>
<dbReference type="PANTHER" id="PTHR21137:SF35">
    <property type="entry name" value="ODORANT RECEPTOR 19A-RELATED"/>
    <property type="match status" value="1"/>
</dbReference>
<dbReference type="Pfam" id="PF02949">
    <property type="entry name" value="7tm_6"/>
    <property type="match status" value="1"/>
</dbReference>
<keyword evidence="7 10" id="KW-0472">Membrane</keyword>
<keyword evidence="6 10" id="KW-1133">Transmembrane helix</keyword>
<keyword evidence="2" id="KW-1003">Cell membrane</keyword>
<comment type="subcellular location">
    <subcellularLocation>
        <location evidence="1">Cell membrane</location>
        <topology evidence="1">Multi-pass membrane protein</topology>
    </subcellularLocation>
</comment>
<dbReference type="GO" id="GO:0005549">
    <property type="term" value="F:odorant binding"/>
    <property type="evidence" value="ECO:0007669"/>
    <property type="project" value="InterPro"/>
</dbReference>
<keyword evidence="3" id="KW-0716">Sensory transduction</keyword>
<accession>A0A7T3R172</accession>
<dbReference type="InterPro" id="IPR004117">
    <property type="entry name" value="7tm6_olfct_rcpt"/>
</dbReference>
<evidence type="ECO:0000256" key="5">
    <source>
        <dbReference type="ARBA" id="ARBA00022725"/>
    </source>
</evidence>
<dbReference type="AlphaFoldDB" id="A0A7T3R172"/>
<evidence type="ECO:0000256" key="2">
    <source>
        <dbReference type="ARBA" id="ARBA00022475"/>
    </source>
</evidence>
<proteinExistence type="evidence at transcript level"/>
<dbReference type="GO" id="GO:0004984">
    <property type="term" value="F:olfactory receptor activity"/>
    <property type="evidence" value="ECO:0007669"/>
    <property type="project" value="InterPro"/>
</dbReference>
<evidence type="ECO:0000256" key="9">
    <source>
        <dbReference type="ARBA" id="ARBA00023224"/>
    </source>
</evidence>
<evidence type="ECO:0000256" key="3">
    <source>
        <dbReference type="ARBA" id="ARBA00022606"/>
    </source>
</evidence>
<evidence type="ECO:0000256" key="1">
    <source>
        <dbReference type="ARBA" id="ARBA00004651"/>
    </source>
</evidence>
<evidence type="ECO:0000256" key="6">
    <source>
        <dbReference type="ARBA" id="ARBA00022989"/>
    </source>
</evidence>
<organism evidence="11">
    <name type="scientific">Diaphorina citri</name>
    <name type="common">Asian citrus psyllid</name>
    <dbReference type="NCBI Taxonomy" id="121845"/>
    <lineage>
        <taxon>Eukaryota</taxon>
        <taxon>Metazoa</taxon>
        <taxon>Ecdysozoa</taxon>
        <taxon>Arthropoda</taxon>
        <taxon>Hexapoda</taxon>
        <taxon>Insecta</taxon>
        <taxon>Pterygota</taxon>
        <taxon>Neoptera</taxon>
        <taxon>Paraneoptera</taxon>
        <taxon>Hemiptera</taxon>
        <taxon>Sternorrhyncha</taxon>
        <taxon>Psylloidea</taxon>
        <taxon>Psyllidae</taxon>
        <taxon>Diaphorininae</taxon>
        <taxon>Diaphorina</taxon>
    </lineage>
</organism>
<name>A0A7T3R172_DIACI</name>
<dbReference type="EMBL" id="MN731530">
    <property type="protein sequence ID" value="QPZ88945.1"/>
    <property type="molecule type" value="mRNA"/>
</dbReference>
<feature type="transmembrane region" description="Helical" evidence="10">
    <location>
        <begin position="191"/>
        <end position="213"/>
    </location>
</feature>
<evidence type="ECO:0000313" key="11">
    <source>
        <dbReference type="EMBL" id="QPZ88945.1"/>
    </source>
</evidence>